<evidence type="ECO:0008006" key="6">
    <source>
        <dbReference type="Google" id="ProtNLM"/>
    </source>
</evidence>
<proteinExistence type="predicted"/>
<dbReference type="PANTHER" id="PTHR47331">
    <property type="entry name" value="PHD-TYPE DOMAIN-CONTAINING PROTEIN"/>
    <property type="match status" value="1"/>
</dbReference>
<evidence type="ECO:0000313" key="4">
    <source>
        <dbReference type="EMBL" id="PFX21317.1"/>
    </source>
</evidence>
<dbReference type="Proteomes" id="UP000225706">
    <property type="component" value="Unassembled WGS sequence"/>
</dbReference>
<feature type="domain" description="DUF5641" evidence="3">
    <location>
        <begin position="631"/>
        <end position="685"/>
    </location>
</feature>
<dbReference type="Pfam" id="PF05585">
    <property type="entry name" value="DUF1758"/>
    <property type="match status" value="1"/>
</dbReference>
<dbReference type="AlphaFoldDB" id="A0A2B4RYB2"/>
<dbReference type="InterPro" id="IPR008737">
    <property type="entry name" value="DUF1758"/>
</dbReference>
<evidence type="ECO:0000313" key="5">
    <source>
        <dbReference type="Proteomes" id="UP000225706"/>
    </source>
</evidence>
<accession>A0A2B4RYB2</accession>
<evidence type="ECO:0000259" key="2">
    <source>
        <dbReference type="Pfam" id="PF05585"/>
    </source>
</evidence>
<feature type="domain" description="DUF1758" evidence="2">
    <location>
        <begin position="109"/>
        <end position="228"/>
    </location>
</feature>
<gene>
    <name evidence="4" type="ORF">AWC38_SpisGene14196</name>
</gene>
<sequence length="759" mass="84526">MTHSCTLLPILKTELPPELSEKWGVELIDIKEESVDLQLFFKLINKKVISKEAGERNASMTGENGEKARGSGGRDKDGAGSTNNIKWICSFIQIQDATDLITDRDSVQRGPARVLFDSGNLRSYITKKVAESLALDGPSEVLSVSMLGGETNPTKRMKRVSFTPVQESISKPVRMEALTIDKICTPLEPVEISFQYYPHLQSFILADSYPCGPVNVDILIGADFYFSFRSGKCKKGETTRAPTAIESTQGWIVGGSIEGLPCKNTHHSMLSMVRIDPVTDSLLQFWELESIGIVNKGDAPMSLGGEKSVRQFNKELKFDGNPERANALEDAINKYVEKEFAAEVKEAVDGNEKVRYLPHHGVFEEDKKTTKCLVVFDAATYDEDEVSLNDCILLGPAPQPNLVSVLLRSRARRIALIADVEKMFLQINVDERDQDALQYLWSDVNSDGTTDNIQAAELQQSLDRMMERGGFNLTKWASNSKEVLSHIAEQEQAESNTIDFNANDVKAYVTTKSDFGIATGNKLTPKEVAEDMRFARNEEGERIFLREEWLKESQIESFFSRLASTRKYSTPSEKEEAAGVEWKNLKMSMALKSEDGEDYSASIQILGAAESSLRINDLNSCRLAPGKKSLESIHLRTISISINKVSTRGKWPMGRVDRLLPGKDGTSSTVTLKTEKRLLRRPVQRPHRLEGSSTQFLNGESGDSGAYGGESATRKVMKKAKKKAKNKLRRNQCQVSNSFEEVGKMFWPGPAVVEHHDPL</sequence>
<comment type="caution">
    <text evidence="4">The sequence shown here is derived from an EMBL/GenBank/DDBJ whole genome shotgun (WGS) entry which is preliminary data.</text>
</comment>
<dbReference type="OrthoDB" id="5978709at2759"/>
<feature type="region of interest" description="Disordered" evidence="1">
    <location>
        <begin position="56"/>
        <end position="79"/>
    </location>
</feature>
<dbReference type="Pfam" id="PF18701">
    <property type="entry name" value="DUF5641"/>
    <property type="match status" value="1"/>
</dbReference>
<feature type="region of interest" description="Disordered" evidence="1">
    <location>
        <begin position="686"/>
        <end position="713"/>
    </location>
</feature>
<feature type="compositionally biased region" description="Basic and acidic residues" evidence="1">
    <location>
        <begin position="64"/>
        <end position="78"/>
    </location>
</feature>
<protein>
    <recommendedName>
        <fullName evidence="6">Peptidase aspartic putative domain-containing protein</fullName>
    </recommendedName>
</protein>
<evidence type="ECO:0000259" key="3">
    <source>
        <dbReference type="Pfam" id="PF18701"/>
    </source>
</evidence>
<keyword evidence="5" id="KW-1185">Reference proteome</keyword>
<dbReference type="InterPro" id="IPR040676">
    <property type="entry name" value="DUF5641"/>
</dbReference>
<evidence type="ECO:0000256" key="1">
    <source>
        <dbReference type="SAM" id="MobiDB-lite"/>
    </source>
</evidence>
<name>A0A2B4RYB2_STYPI</name>
<reference evidence="5" key="1">
    <citation type="journal article" date="2017" name="bioRxiv">
        <title>Comparative analysis of the genomes of Stylophora pistillata and Acropora digitifera provides evidence for extensive differences between species of corals.</title>
        <authorList>
            <person name="Voolstra C.R."/>
            <person name="Li Y."/>
            <person name="Liew Y.J."/>
            <person name="Baumgarten S."/>
            <person name="Zoccola D."/>
            <person name="Flot J.-F."/>
            <person name="Tambutte S."/>
            <person name="Allemand D."/>
            <person name="Aranda M."/>
        </authorList>
    </citation>
    <scope>NUCLEOTIDE SEQUENCE [LARGE SCALE GENOMIC DNA]</scope>
</reference>
<dbReference type="EMBL" id="LSMT01000282">
    <property type="protein sequence ID" value="PFX21317.1"/>
    <property type="molecule type" value="Genomic_DNA"/>
</dbReference>
<organism evidence="4 5">
    <name type="scientific">Stylophora pistillata</name>
    <name type="common">Smooth cauliflower coral</name>
    <dbReference type="NCBI Taxonomy" id="50429"/>
    <lineage>
        <taxon>Eukaryota</taxon>
        <taxon>Metazoa</taxon>
        <taxon>Cnidaria</taxon>
        <taxon>Anthozoa</taxon>
        <taxon>Hexacorallia</taxon>
        <taxon>Scleractinia</taxon>
        <taxon>Astrocoeniina</taxon>
        <taxon>Pocilloporidae</taxon>
        <taxon>Stylophora</taxon>
    </lineage>
</organism>